<dbReference type="Proteomes" id="UP000183997">
    <property type="component" value="Unassembled WGS sequence"/>
</dbReference>
<dbReference type="Pfam" id="PF13365">
    <property type="entry name" value="Trypsin_2"/>
    <property type="match status" value="1"/>
</dbReference>
<dbReference type="Pfam" id="PF20280">
    <property type="entry name" value="CTD4"/>
    <property type="match status" value="1"/>
</dbReference>
<name>A0A1M6QFM0_9FIRM</name>
<feature type="domain" description="ABC-three component systems C-terminal" evidence="1">
    <location>
        <begin position="195"/>
        <end position="406"/>
    </location>
</feature>
<dbReference type="EMBL" id="FRAR01000008">
    <property type="protein sequence ID" value="SHK18857.1"/>
    <property type="molecule type" value="Genomic_DNA"/>
</dbReference>
<evidence type="ECO:0000313" key="2">
    <source>
        <dbReference type="EMBL" id="SHK18857.1"/>
    </source>
</evidence>
<sequence length="438" mass="51056">MVYRELLVKINIQGSKDQGSGCLYQPNSEKFTYVLTAKHCLTKDENKIVFTQEEIKLIIVTRDTGERLEVTSCYVKDNLDLAVLKVKILDDLPAVLAIEPIRNMNFLLKGYPKYLMGYDESCVITGKIIDVSLYDEYFELECSKSLESFDNNAKDNTVGFSGSGVFFELEGDFKLIGILTRLKDPNGTYSRLKAIKVSCINQFLLEMNLEPLIPFELYSFKKYLPESFSNCGKAKVVFEECFSNGVKGITPYNIFESLGEKMFLPYDKENQLLFKDNLWIGWIKLLTHLHIEENSTINISNINDYIYLNETDRKKENKKRFFYTYKFNHLGDCIQHIFVSIYDDIKYGDCIIINSEKRFMSFDLGRDLLEKIVREIDEVELYKNKIDIDNPNAYKNISIYHIDVIEQFLREKKIDFLTIKESKDIIKEELRGVFQNVN</sequence>
<dbReference type="InterPro" id="IPR009003">
    <property type="entry name" value="Peptidase_S1_PA"/>
</dbReference>
<evidence type="ECO:0000313" key="3">
    <source>
        <dbReference type="Proteomes" id="UP000183997"/>
    </source>
</evidence>
<evidence type="ECO:0000259" key="1">
    <source>
        <dbReference type="Pfam" id="PF20280"/>
    </source>
</evidence>
<dbReference type="Gene3D" id="2.40.10.10">
    <property type="entry name" value="Trypsin-like serine proteases"/>
    <property type="match status" value="1"/>
</dbReference>
<dbReference type="InterPro" id="IPR046916">
    <property type="entry name" value="ABC-3C_CTD4"/>
</dbReference>
<proteinExistence type="predicted"/>
<protein>
    <submittedName>
        <fullName evidence="2">Trypsin-like peptidase domain-containing protein</fullName>
    </submittedName>
</protein>
<reference evidence="3" key="1">
    <citation type="submission" date="2016-11" db="EMBL/GenBank/DDBJ databases">
        <authorList>
            <person name="Varghese N."/>
            <person name="Submissions S."/>
        </authorList>
    </citation>
    <scope>NUCLEOTIDE SEQUENCE [LARGE SCALE GENOMIC DNA]</scope>
    <source>
        <strain evidence="3">DSM 10349</strain>
    </source>
</reference>
<dbReference type="InterPro" id="IPR043504">
    <property type="entry name" value="Peptidase_S1_PA_chymotrypsin"/>
</dbReference>
<dbReference type="AlphaFoldDB" id="A0A1M6QFM0"/>
<organism evidence="2 3">
    <name type="scientific">Desulforamulus aeronauticus DSM 10349</name>
    <dbReference type="NCBI Taxonomy" id="1121421"/>
    <lineage>
        <taxon>Bacteria</taxon>
        <taxon>Bacillati</taxon>
        <taxon>Bacillota</taxon>
        <taxon>Clostridia</taxon>
        <taxon>Eubacteriales</taxon>
        <taxon>Peptococcaceae</taxon>
        <taxon>Desulforamulus</taxon>
    </lineage>
</organism>
<keyword evidence="3" id="KW-1185">Reference proteome</keyword>
<dbReference type="OrthoDB" id="1950084at2"/>
<accession>A0A1M6QFM0</accession>
<dbReference type="STRING" id="1121421.SAMN02745123_01011"/>
<gene>
    <name evidence="2" type="ORF">SAMN02745123_01011</name>
</gene>
<dbReference type="SUPFAM" id="SSF50494">
    <property type="entry name" value="Trypsin-like serine proteases"/>
    <property type="match status" value="1"/>
</dbReference>